<proteinExistence type="inferred from homology"/>
<dbReference type="InterPro" id="IPR027417">
    <property type="entry name" value="P-loop_NTPase"/>
</dbReference>
<accession>A0ABT0H0D1</accession>
<evidence type="ECO:0000313" key="11">
    <source>
        <dbReference type="EMBL" id="MCK7614742.1"/>
    </source>
</evidence>
<dbReference type="InterPro" id="IPR003593">
    <property type="entry name" value="AAA+_ATPase"/>
</dbReference>
<evidence type="ECO:0000256" key="6">
    <source>
        <dbReference type="ARBA" id="ARBA00022989"/>
    </source>
</evidence>
<dbReference type="PROSITE" id="PS00211">
    <property type="entry name" value="ABC_TRANSPORTER_1"/>
    <property type="match status" value="1"/>
</dbReference>
<keyword evidence="12" id="KW-1185">Reference proteome</keyword>
<reference evidence="11" key="1">
    <citation type="submission" date="2022-04" db="EMBL/GenBank/DDBJ databases">
        <title>Roseibium sp. CAU 1639 isolated from mud.</title>
        <authorList>
            <person name="Kim W."/>
        </authorList>
    </citation>
    <scope>NUCLEOTIDE SEQUENCE</scope>
    <source>
        <strain evidence="11">CAU 1639</strain>
    </source>
</reference>
<feature type="domain" description="ABC transmembrane type-1" evidence="10">
    <location>
        <begin position="19"/>
        <end position="303"/>
    </location>
</feature>
<keyword evidence="4" id="KW-0547">Nucleotide-binding</keyword>
<dbReference type="EMBL" id="JALNMJ010000018">
    <property type="protein sequence ID" value="MCK7614742.1"/>
    <property type="molecule type" value="Genomic_DNA"/>
</dbReference>
<keyword evidence="5" id="KW-0067">ATP-binding</keyword>
<dbReference type="InterPro" id="IPR011527">
    <property type="entry name" value="ABC1_TM_dom"/>
</dbReference>
<feature type="transmembrane region" description="Helical" evidence="8">
    <location>
        <begin position="130"/>
        <end position="152"/>
    </location>
</feature>
<dbReference type="PANTHER" id="PTHR43394:SF1">
    <property type="entry name" value="ATP-BINDING CASSETTE SUB-FAMILY B MEMBER 10, MITOCHONDRIAL"/>
    <property type="match status" value="1"/>
</dbReference>
<evidence type="ECO:0000256" key="7">
    <source>
        <dbReference type="ARBA" id="ARBA00023136"/>
    </source>
</evidence>
<dbReference type="InterPro" id="IPR017871">
    <property type="entry name" value="ABC_transporter-like_CS"/>
</dbReference>
<evidence type="ECO:0000256" key="4">
    <source>
        <dbReference type="ARBA" id="ARBA00022741"/>
    </source>
</evidence>
<dbReference type="InterPro" id="IPR036640">
    <property type="entry name" value="ABC1_TM_sf"/>
</dbReference>
<dbReference type="PROSITE" id="PS50893">
    <property type="entry name" value="ABC_TRANSPORTER_2"/>
    <property type="match status" value="1"/>
</dbReference>
<evidence type="ECO:0000256" key="1">
    <source>
        <dbReference type="ARBA" id="ARBA00004651"/>
    </source>
</evidence>
<feature type="domain" description="ABC transporter" evidence="9">
    <location>
        <begin position="341"/>
        <end position="555"/>
    </location>
</feature>
<dbReference type="Proteomes" id="UP001431221">
    <property type="component" value="Unassembled WGS sequence"/>
</dbReference>
<feature type="transmembrane region" description="Helical" evidence="8">
    <location>
        <begin position="274"/>
        <end position="295"/>
    </location>
</feature>
<dbReference type="Pfam" id="PF00005">
    <property type="entry name" value="ABC_tran"/>
    <property type="match status" value="1"/>
</dbReference>
<comment type="caution">
    <text evidence="11">The sequence shown here is derived from an EMBL/GenBank/DDBJ whole genome shotgun (WGS) entry which is preliminary data.</text>
</comment>
<organism evidence="11 12">
    <name type="scientific">Roseibium sediminicola</name>
    <dbReference type="NCBI Taxonomy" id="2933272"/>
    <lineage>
        <taxon>Bacteria</taxon>
        <taxon>Pseudomonadati</taxon>
        <taxon>Pseudomonadota</taxon>
        <taxon>Alphaproteobacteria</taxon>
        <taxon>Hyphomicrobiales</taxon>
        <taxon>Stappiaceae</taxon>
        <taxon>Roseibium</taxon>
    </lineage>
</organism>
<dbReference type="RefSeq" id="WP_248157497.1">
    <property type="nucleotide sequence ID" value="NZ_JALNMJ010000018.1"/>
</dbReference>
<dbReference type="SMART" id="SM00382">
    <property type="entry name" value="AAA"/>
    <property type="match status" value="1"/>
</dbReference>
<dbReference type="SUPFAM" id="SSF90123">
    <property type="entry name" value="ABC transporter transmembrane region"/>
    <property type="match status" value="1"/>
</dbReference>
<protein>
    <submittedName>
        <fullName evidence="11">Thiol reductant ABC exporter subunit CydC</fullName>
    </submittedName>
</protein>
<evidence type="ECO:0000256" key="2">
    <source>
        <dbReference type="ARBA" id="ARBA00005417"/>
    </source>
</evidence>
<dbReference type="InterPro" id="IPR039421">
    <property type="entry name" value="Type_1_exporter"/>
</dbReference>
<sequence>MRAVWQIIRAQYRHDKSFFLLGVLVSMIPAAAGLLLLGVSGWFITAAAVAGLSGSFLNIFAPSAIIRALAIARTGGRYGERVLTHDATFRFLSDLRNRIFSTMSANGQRGARSGKLLNRLTLDIAALDTLYLRLVVPGVVAAVLALSLAVWWSTITLPVLAVGSLFICAWLGVFAFSLSRADRKTARRADAALEAMRLRTTDLVAGRRDLAIYGGLDAAARTVLAAEERLQAAETLEDRRALKLGAASGLIGQLFLAASLAVVVWSALAGHFSAAFAVALVLVAMALPETIGLLVTGLNRLPRIALAAGRSRQLMPEDGPAGPKPMVSDVKSSAGPPAVALSFQDVGFRYPGAARDVLNHFGFQLANGEVLAITGRSGCGKSTVAALAARLIVPGRGRILLNGQDLETFPDANLRSRVSVLGQRPYLFNDTVAANLRIARPDADANWLWEALEKASLADRIRSAPLGLDTVMGEGGLGLSGGEQRRLALARAFLTRPDLFILDEMTEGLDAETAAAVLERFFAFRGEASVLMITHKQREAAHADRCLHLTENPSI</sequence>
<dbReference type="Gene3D" id="1.20.1560.10">
    <property type="entry name" value="ABC transporter type 1, transmembrane domain"/>
    <property type="match status" value="1"/>
</dbReference>
<dbReference type="InterPro" id="IPR003439">
    <property type="entry name" value="ABC_transporter-like_ATP-bd"/>
</dbReference>
<feature type="transmembrane region" description="Helical" evidence="8">
    <location>
        <begin position="244"/>
        <end position="268"/>
    </location>
</feature>
<evidence type="ECO:0000256" key="5">
    <source>
        <dbReference type="ARBA" id="ARBA00022840"/>
    </source>
</evidence>
<dbReference type="CDD" id="cd03228">
    <property type="entry name" value="ABCC_MRP_Like"/>
    <property type="match status" value="1"/>
</dbReference>
<feature type="transmembrane region" description="Helical" evidence="8">
    <location>
        <begin position="18"/>
        <end position="36"/>
    </location>
</feature>
<keyword evidence="3 8" id="KW-0812">Transmembrane</keyword>
<dbReference type="Gene3D" id="3.40.50.300">
    <property type="entry name" value="P-loop containing nucleotide triphosphate hydrolases"/>
    <property type="match status" value="1"/>
</dbReference>
<dbReference type="PANTHER" id="PTHR43394">
    <property type="entry name" value="ATP-DEPENDENT PERMEASE MDL1, MITOCHONDRIAL"/>
    <property type="match status" value="1"/>
</dbReference>
<feature type="transmembrane region" description="Helical" evidence="8">
    <location>
        <begin position="158"/>
        <end position="178"/>
    </location>
</feature>
<dbReference type="SUPFAM" id="SSF52540">
    <property type="entry name" value="P-loop containing nucleoside triphosphate hydrolases"/>
    <property type="match status" value="1"/>
</dbReference>
<evidence type="ECO:0000256" key="8">
    <source>
        <dbReference type="SAM" id="Phobius"/>
    </source>
</evidence>
<evidence type="ECO:0000259" key="9">
    <source>
        <dbReference type="PROSITE" id="PS50893"/>
    </source>
</evidence>
<evidence type="ECO:0000256" key="3">
    <source>
        <dbReference type="ARBA" id="ARBA00022692"/>
    </source>
</evidence>
<keyword evidence="6 8" id="KW-1133">Transmembrane helix</keyword>
<comment type="similarity">
    <text evidence="2">Belongs to the ABC transporter superfamily.</text>
</comment>
<dbReference type="PROSITE" id="PS50929">
    <property type="entry name" value="ABC_TM1F"/>
    <property type="match status" value="1"/>
</dbReference>
<comment type="subcellular location">
    <subcellularLocation>
        <location evidence="1">Cell membrane</location>
        <topology evidence="1">Multi-pass membrane protein</topology>
    </subcellularLocation>
</comment>
<dbReference type="NCBIfam" id="TIGR02868">
    <property type="entry name" value="CydC"/>
    <property type="match status" value="1"/>
</dbReference>
<evidence type="ECO:0000313" key="12">
    <source>
        <dbReference type="Proteomes" id="UP001431221"/>
    </source>
</evidence>
<name>A0ABT0H0D1_9HYPH</name>
<keyword evidence="7 8" id="KW-0472">Membrane</keyword>
<gene>
    <name evidence="11" type="primary">cydC</name>
    <name evidence="11" type="ORF">M0H32_21445</name>
</gene>
<dbReference type="InterPro" id="IPR014223">
    <property type="entry name" value="ABC_CydC/D"/>
</dbReference>
<evidence type="ECO:0000259" key="10">
    <source>
        <dbReference type="PROSITE" id="PS50929"/>
    </source>
</evidence>
<feature type="transmembrane region" description="Helical" evidence="8">
    <location>
        <begin position="42"/>
        <end position="61"/>
    </location>
</feature>